<dbReference type="AlphaFoldDB" id="A0A3M7SR35"/>
<evidence type="ECO:0000313" key="2">
    <source>
        <dbReference type="EMBL" id="RNA38263.1"/>
    </source>
</evidence>
<gene>
    <name evidence="2" type="ORF">BpHYR1_030564</name>
</gene>
<protein>
    <submittedName>
        <fullName evidence="2">Uncharacterized protein</fullName>
    </submittedName>
</protein>
<evidence type="ECO:0000256" key="1">
    <source>
        <dbReference type="SAM" id="Phobius"/>
    </source>
</evidence>
<comment type="caution">
    <text evidence="2">The sequence shown here is derived from an EMBL/GenBank/DDBJ whole genome shotgun (WGS) entry which is preliminary data.</text>
</comment>
<name>A0A3M7SR35_BRAPC</name>
<dbReference type="Proteomes" id="UP000276133">
    <property type="component" value="Unassembled WGS sequence"/>
</dbReference>
<feature type="transmembrane region" description="Helical" evidence="1">
    <location>
        <begin position="95"/>
        <end position="113"/>
    </location>
</feature>
<evidence type="ECO:0000313" key="3">
    <source>
        <dbReference type="Proteomes" id="UP000276133"/>
    </source>
</evidence>
<keyword evidence="3" id="KW-1185">Reference proteome</keyword>
<organism evidence="2 3">
    <name type="scientific">Brachionus plicatilis</name>
    <name type="common">Marine rotifer</name>
    <name type="synonym">Brachionus muelleri</name>
    <dbReference type="NCBI Taxonomy" id="10195"/>
    <lineage>
        <taxon>Eukaryota</taxon>
        <taxon>Metazoa</taxon>
        <taxon>Spiralia</taxon>
        <taxon>Gnathifera</taxon>
        <taxon>Rotifera</taxon>
        <taxon>Eurotatoria</taxon>
        <taxon>Monogononta</taxon>
        <taxon>Pseudotrocha</taxon>
        <taxon>Ploima</taxon>
        <taxon>Brachionidae</taxon>
        <taxon>Brachionus</taxon>
    </lineage>
</organism>
<reference evidence="2 3" key="1">
    <citation type="journal article" date="2018" name="Sci. Rep.">
        <title>Genomic signatures of local adaptation to the degree of environmental predictability in rotifers.</title>
        <authorList>
            <person name="Franch-Gras L."/>
            <person name="Hahn C."/>
            <person name="Garcia-Roger E.M."/>
            <person name="Carmona M.J."/>
            <person name="Serra M."/>
            <person name="Gomez A."/>
        </authorList>
    </citation>
    <scope>NUCLEOTIDE SEQUENCE [LARGE SCALE GENOMIC DNA]</scope>
    <source>
        <strain evidence="2">HYR1</strain>
    </source>
</reference>
<sequence>MTRNYLILSIIDGINFSQSERETRTNLQAVLNGLRYMFQPQSILLAMLIDNDQIELHFCFYQTGKHDEHQINAVTSLLNQNRLLKVPIKKISTFLYNRLLINGTIIILSYYIFCLKS</sequence>
<accession>A0A3M7SR35</accession>
<keyword evidence="1" id="KW-1133">Transmembrane helix</keyword>
<keyword evidence="1" id="KW-0812">Transmembrane</keyword>
<dbReference type="EMBL" id="REGN01000897">
    <property type="protein sequence ID" value="RNA38263.1"/>
    <property type="molecule type" value="Genomic_DNA"/>
</dbReference>
<proteinExistence type="predicted"/>
<keyword evidence="1" id="KW-0472">Membrane</keyword>